<feature type="active site" evidence="1">
    <location>
        <position position="71"/>
    </location>
</feature>
<dbReference type="Gene3D" id="3.10.129.10">
    <property type="entry name" value="Hotdog Thioesterase"/>
    <property type="match status" value="1"/>
</dbReference>
<feature type="binding site" evidence="2">
    <location>
        <position position="115"/>
    </location>
    <ligand>
        <name>substrate</name>
    </ligand>
</feature>
<dbReference type="PIRSF" id="PIRSF014972">
    <property type="entry name" value="FlK"/>
    <property type="match status" value="1"/>
</dbReference>
<dbReference type="Pfam" id="PF22636">
    <property type="entry name" value="FlK"/>
    <property type="match status" value="1"/>
</dbReference>
<evidence type="ECO:0000313" key="4">
    <source>
        <dbReference type="EMBL" id="EFQ03891.1"/>
    </source>
</evidence>
<dbReference type="PANTHER" id="PTHR36934:SF1">
    <property type="entry name" value="THIOESTERASE DOMAIN-CONTAINING PROTEIN"/>
    <property type="match status" value="1"/>
</dbReference>
<dbReference type="InterPro" id="IPR025540">
    <property type="entry name" value="FlK"/>
</dbReference>
<dbReference type="HOGENOM" id="CLU_119426_0_1_9"/>
<evidence type="ECO:0000313" key="5">
    <source>
        <dbReference type="Proteomes" id="UP000003195"/>
    </source>
</evidence>
<feature type="binding site" evidence="2">
    <location>
        <position position="64"/>
    </location>
    <ligand>
        <name>substrate</name>
    </ligand>
</feature>
<dbReference type="SUPFAM" id="SSF54637">
    <property type="entry name" value="Thioesterase/thiol ester dehydrase-isomerase"/>
    <property type="match status" value="1"/>
</dbReference>
<dbReference type="InterPro" id="IPR029069">
    <property type="entry name" value="HotDog_dom_sf"/>
</dbReference>
<dbReference type="PANTHER" id="PTHR36934">
    <property type="entry name" value="BLR0278 PROTEIN"/>
    <property type="match status" value="1"/>
</dbReference>
<evidence type="ECO:0000256" key="2">
    <source>
        <dbReference type="PIRSR" id="PIRSR014972-2"/>
    </source>
</evidence>
<dbReference type="eggNOG" id="COG5496">
    <property type="taxonomic scope" value="Bacteria"/>
</dbReference>
<dbReference type="Proteomes" id="UP000003195">
    <property type="component" value="Unassembled WGS sequence"/>
</dbReference>
<proteinExistence type="predicted"/>
<feature type="domain" description="Fluoroacetyl-CoA-specific thioesterase-like" evidence="3">
    <location>
        <begin position="18"/>
        <end position="120"/>
    </location>
</feature>
<feature type="binding site" evidence="2">
    <location>
        <position position="64"/>
    </location>
    <ligand>
        <name>CoA</name>
        <dbReference type="ChEBI" id="CHEBI:57287"/>
    </ligand>
</feature>
<evidence type="ECO:0000256" key="1">
    <source>
        <dbReference type="PIRSR" id="PIRSR014972-1"/>
    </source>
</evidence>
<feature type="active site" evidence="1">
    <location>
        <position position="37"/>
    </location>
</feature>
<organism evidence="4 5">
    <name type="scientific">Megasphaera micronuciformis F0359</name>
    <dbReference type="NCBI Taxonomy" id="706434"/>
    <lineage>
        <taxon>Bacteria</taxon>
        <taxon>Bacillati</taxon>
        <taxon>Bacillota</taxon>
        <taxon>Negativicutes</taxon>
        <taxon>Veillonellales</taxon>
        <taxon>Veillonellaceae</taxon>
        <taxon>Megasphaera</taxon>
    </lineage>
</organism>
<keyword evidence="5" id="KW-1185">Reference proteome</keyword>
<name>E2ZCX0_9FIRM</name>
<dbReference type="InterPro" id="IPR054485">
    <property type="entry name" value="FlK-like_dom"/>
</dbReference>
<accession>E2ZCX0</accession>
<dbReference type="EMBL" id="AECS01000037">
    <property type="protein sequence ID" value="EFQ03891.1"/>
    <property type="molecule type" value="Genomic_DNA"/>
</dbReference>
<dbReference type="AlphaFoldDB" id="E2ZCX0"/>
<feature type="active site" evidence="1">
    <location>
        <position position="45"/>
    </location>
</feature>
<comment type="caution">
    <text evidence="4">The sequence shown here is derived from an EMBL/GenBank/DDBJ whole genome shotgun (WGS) entry which is preliminary data.</text>
</comment>
<evidence type="ECO:0000259" key="3">
    <source>
        <dbReference type="Pfam" id="PF22636"/>
    </source>
</evidence>
<protein>
    <recommendedName>
        <fullName evidence="3">Fluoroacetyl-CoA-specific thioesterase-like domain-containing protein</fullName>
    </recommendedName>
</protein>
<sequence length="132" mass="14054">MMDFTLKEQSSAELTERVTEKNTAIAYASGTAPVYATPALVGLMEHAAVKAVDSQLPEGFATVGISMNIKHTSATPVGMDVTAKAVLTEQDRRKLTFKITACDAAGPVGEGIHERFIIEAAPFTEKANSKLK</sequence>
<reference evidence="4 5" key="1">
    <citation type="submission" date="2010-08" db="EMBL/GenBank/DDBJ databases">
        <authorList>
            <person name="Weinstock G."/>
            <person name="Sodergren E."/>
            <person name="Clifton S."/>
            <person name="Fulton L."/>
            <person name="Fulton B."/>
            <person name="Courtney L."/>
            <person name="Fronick C."/>
            <person name="Harrison M."/>
            <person name="Strong C."/>
            <person name="Farmer C."/>
            <person name="Delahaunty K."/>
            <person name="Markovic C."/>
            <person name="Hall O."/>
            <person name="Minx P."/>
            <person name="Tomlinson C."/>
            <person name="Mitreva M."/>
            <person name="Hou S."/>
            <person name="Chen J."/>
            <person name="Wollam A."/>
            <person name="Pepin K.H."/>
            <person name="Johnson M."/>
            <person name="Bhonagiri V."/>
            <person name="Zhang X."/>
            <person name="Suruliraj S."/>
            <person name="Warren W."/>
            <person name="Chinwalla A."/>
            <person name="Mardis E.R."/>
            <person name="Wilson R.K."/>
        </authorList>
    </citation>
    <scope>NUCLEOTIDE SEQUENCE [LARGE SCALE GENOMIC DNA]</scope>
    <source>
        <strain evidence="4 5">F0359</strain>
    </source>
</reference>
<gene>
    <name evidence="4" type="ORF">HMPREF9429_01074</name>
</gene>